<evidence type="ECO:0000313" key="1">
    <source>
        <dbReference type="EMBL" id="QBO35947.1"/>
    </source>
</evidence>
<dbReference type="AlphaFoldDB" id="A0A4P6YTG9"/>
<dbReference type="InterPro" id="IPR052517">
    <property type="entry name" value="GlcG_carb_metab_protein"/>
</dbReference>
<dbReference type="RefSeq" id="WP_133363026.1">
    <property type="nucleotide sequence ID" value="NZ_CP037940.1"/>
</dbReference>
<dbReference type="SUPFAM" id="SSF143744">
    <property type="entry name" value="GlcG-like"/>
    <property type="match status" value="1"/>
</dbReference>
<gene>
    <name evidence="1" type="ORF">EQG49_05475</name>
</gene>
<dbReference type="Proteomes" id="UP000292886">
    <property type="component" value="Chromosome"/>
</dbReference>
<dbReference type="PANTHER" id="PTHR34309:SF1">
    <property type="entry name" value="PROTEIN GLCG"/>
    <property type="match status" value="1"/>
</dbReference>
<keyword evidence="2" id="KW-1185">Reference proteome</keyword>
<evidence type="ECO:0000313" key="2">
    <source>
        <dbReference type="Proteomes" id="UP000292886"/>
    </source>
</evidence>
<dbReference type="InterPro" id="IPR038084">
    <property type="entry name" value="PduO/GlcC-like_sf"/>
</dbReference>
<reference evidence="2" key="1">
    <citation type="submission" date="2019-03" db="EMBL/GenBank/DDBJ databases">
        <title>Weissella sp. 26KH-42 Genome sequencing.</title>
        <authorList>
            <person name="Heo J."/>
            <person name="Kim S.-J."/>
            <person name="Kim J.-S."/>
            <person name="Hong S.-B."/>
            <person name="Kwon S.-W."/>
        </authorList>
    </citation>
    <scope>NUCLEOTIDE SEQUENCE [LARGE SCALE GENOMIC DNA]</scope>
    <source>
        <strain evidence="2">26KH-42</strain>
    </source>
</reference>
<dbReference type="PANTHER" id="PTHR34309">
    <property type="entry name" value="SLR1406 PROTEIN"/>
    <property type="match status" value="1"/>
</dbReference>
<accession>A0A4P6YTG9</accession>
<dbReference type="OrthoDB" id="9778896at2"/>
<protein>
    <submittedName>
        <fullName evidence="1">Heme-binding protein</fullName>
    </submittedName>
</protein>
<name>A0A4P6YTG9_9LACO</name>
<proteinExistence type="predicted"/>
<organism evidence="1 2">
    <name type="scientific">Periweissella cryptocerci</name>
    <dbReference type="NCBI Taxonomy" id="2506420"/>
    <lineage>
        <taxon>Bacteria</taxon>
        <taxon>Bacillati</taxon>
        <taxon>Bacillota</taxon>
        <taxon>Bacilli</taxon>
        <taxon>Lactobacillales</taxon>
        <taxon>Lactobacillaceae</taxon>
        <taxon>Periweissella</taxon>
    </lineage>
</organism>
<dbReference type="Pfam" id="PF03928">
    <property type="entry name" value="HbpS-like"/>
    <property type="match status" value="1"/>
</dbReference>
<dbReference type="KEGG" id="wei:EQG49_05475"/>
<dbReference type="EMBL" id="CP037940">
    <property type="protein sequence ID" value="QBO35947.1"/>
    <property type="molecule type" value="Genomic_DNA"/>
</dbReference>
<dbReference type="Gene3D" id="3.30.450.150">
    <property type="entry name" value="Haem-degrading domain"/>
    <property type="match status" value="1"/>
</dbReference>
<sequence>MNLDFEKYFEINNLEKAIHAGVAKANKLGTAVTISIVDAAATTQMLYHMPEANLVSSTLAEKKAWSAIAMKSQTKEISNLIQPGKDLYQMETMLDGKLVSFAGGIPLRMDGRIFGAVGVSGGAVSEDQAISEAVAALLE</sequence>
<dbReference type="InterPro" id="IPR005624">
    <property type="entry name" value="PduO/GlcC-like"/>
</dbReference>